<evidence type="ECO:0000256" key="1">
    <source>
        <dbReference type="SAM" id="Phobius"/>
    </source>
</evidence>
<gene>
    <name evidence="2" type="ORF">Vretifemale_15235</name>
</gene>
<protein>
    <submittedName>
        <fullName evidence="2">Uncharacterized protein</fullName>
    </submittedName>
</protein>
<name>A0A8J4CT48_9CHLO</name>
<dbReference type="Proteomes" id="UP000747110">
    <property type="component" value="Unassembled WGS sequence"/>
</dbReference>
<keyword evidence="1" id="KW-0472">Membrane</keyword>
<reference evidence="2" key="1">
    <citation type="journal article" date="2021" name="Proc. Natl. Acad. Sci. U.S.A.">
        <title>Three genomes in the algal genus Volvox reveal the fate of a haploid sex-determining region after a transition to homothallism.</title>
        <authorList>
            <person name="Yamamoto K."/>
            <person name="Hamaji T."/>
            <person name="Kawai-Toyooka H."/>
            <person name="Matsuzaki R."/>
            <person name="Takahashi F."/>
            <person name="Nishimura Y."/>
            <person name="Kawachi M."/>
            <person name="Noguchi H."/>
            <person name="Minakuchi Y."/>
            <person name="Umen J.G."/>
            <person name="Toyoda A."/>
            <person name="Nozaki H."/>
        </authorList>
    </citation>
    <scope>NUCLEOTIDE SEQUENCE</scope>
    <source>
        <strain evidence="2">NIES-3786</strain>
    </source>
</reference>
<comment type="caution">
    <text evidence="2">The sequence shown here is derived from an EMBL/GenBank/DDBJ whole genome shotgun (WGS) entry which is preliminary data.</text>
</comment>
<feature type="transmembrane region" description="Helical" evidence="1">
    <location>
        <begin position="16"/>
        <end position="35"/>
    </location>
</feature>
<proteinExistence type="predicted"/>
<accession>A0A8J4CT48</accession>
<dbReference type="AlphaFoldDB" id="A0A8J4CT48"/>
<keyword evidence="3" id="KW-1185">Reference proteome</keyword>
<organism evidence="2 3">
    <name type="scientific">Volvox reticuliferus</name>
    <dbReference type="NCBI Taxonomy" id="1737510"/>
    <lineage>
        <taxon>Eukaryota</taxon>
        <taxon>Viridiplantae</taxon>
        <taxon>Chlorophyta</taxon>
        <taxon>core chlorophytes</taxon>
        <taxon>Chlorophyceae</taxon>
        <taxon>CS clade</taxon>
        <taxon>Chlamydomonadales</taxon>
        <taxon>Volvocaceae</taxon>
        <taxon>Volvox</taxon>
    </lineage>
</organism>
<keyword evidence="1" id="KW-0812">Transmembrane</keyword>
<feature type="non-terminal residue" evidence="2">
    <location>
        <position position="1"/>
    </location>
</feature>
<evidence type="ECO:0000313" key="3">
    <source>
        <dbReference type="Proteomes" id="UP000747110"/>
    </source>
</evidence>
<feature type="transmembrane region" description="Helical" evidence="1">
    <location>
        <begin position="56"/>
        <end position="80"/>
    </location>
</feature>
<dbReference type="EMBL" id="BNCP01000038">
    <property type="protein sequence ID" value="GIL87085.1"/>
    <property type="molecule type" value="Genomic_DNA"/>
</dbReference>
<sequence>FVNGCLERISILWRPMVARCIFLSISFSYKVMVAGRGWSVPPIDQFQMTMKRQQQVYVVPSTYVLTALWQLTSISLHGWLLVTRTSCQCTKGDELRQTGTSEYRTAHPTSRSVA</sequence>
<evidence type="ECO:0000313" key="2">
    <source>
        <dbReference type="EMBL" id="GIL87085.1"/>
    </source>
</evidence>
<keyword evidence="1" id="KW-1133">Transmembrane helix</keyword>